<accession>A0A0N4ZZZ7</accession>
<evidence type="ECO:0000256" key="2">
    <source>
        <dbReference type="SAM" id="SignalP"/>
    </source>
</evidence>
<evidence type="ECO:0000256" key="1">
    <source>
        <dbReference type="SAM" id="MobiDB-lite"/>
    </source>
</evidence>
<feature type="region of interest" description="Disordered" evidence="1">
    <location>
        <begin position="94"/>
        <end position="114"/>
    </location>
</feature>
<proteinExistence type="predicted"/>
<feature type="chain" id="PRO_5005892545" evidence="2">
    <location>
        <begin position="21"/>
        <end position="114"/>
    </location>
</feature>
<name>A0A0N4ZZZ7_PARTI</name>
<reference evidence="4" key="1">
    <citation type="submission" date="2017-02" db="UniProtKB">
        <authorList>
            <consortium name="WormBaseParasite"/>
        </authorList>
    </citation>
    <scope>IDENTIFICATION</scope>
</reference>
<keyword evidence="2" id="KW-0732">Signal</keyword>
<protein>
    <submittedName>
        <fullName evidence="4">Uncharacterized protein</fullName>
    </submittedName>
</protein>
<keyword evidence="3" id="KW-1185">Reference proteome</keyword>
<dbReference type="WBParaSite" id="PTRK_0001461500.1">
    <property type="protein sequence ID" value="PTRK_0001461500.1"/>
    <property type="gene ID" value="PTRK_0001461500"/>
</dbReference>
<feature type="signal peptide" evidence="2">
    <location>
        <begin position="1"/>
        <end position="20"/>
    </location>
</feature>
<evidence type="ECO:0000313" key="3">
    <source>
        <dbReference type="Proteomes" id="UP000038045"/>
    </source>
</evidence>
<feature type="compositionally biased region" description="Polar residues" evidence="1">
    <location>
        <begin position="94"/>
        <end position="106"/>
    </location>
</feature>
<evidence type="ECO:0000313" key="4">
    <source>
        <dbReference type="WBParaSite" id="PTRK_0001461500.1"/>
    </source>
</evidence>
<organism evidence="3 4">
    <name type="scientific">Parastrongyloides trichosuri</name>
    <name type="common">Possum-specific nematode worm</name>
    <dbReference type="NCBI Taxonomy" id="131310"/>
    <lineage>
        <taxon>Eukaryota</taxon>
        <taxon>Metazoa</taxon>
        <taxon>Ecdysozoa</taxon>
        <taxon>Nematoda</taxon>
        <taxon>Chromadorea</taxon>
        <taxon>Rhabditida</taxon>
        <taxon>Tylenchina</taxon>
        <taxon>Panagrolaimomorpha</taxon>
        <taxon>Strongyloidoidea</taxon>
        <taxon>Strongyloididae</taxon>
        <taxon>Parastrongyloides</taxon>
    </lineage>
</organism>
<sequence length="114" mass="13021">MNTKIFIVFLLATFTVFINCLREGEEAITVTVKCKKEGGKEELYLDGRTFNNKNKVLQILLGRHIGYAFRNAPTYKKVSEEGIYEYQLIKPANATTKQPPKTTESNKVAKERMT</sequence>
<dbReference type="Proteomes" id="UP000038045">
    <property type="component" value="Unplaced"/>
</dbReference>
<dbReference type="AlphaFoldDB" id="A0A0N4ZZZ7"/>